<evidence type="ECO:0000256" key="7">
    <source>
        <dbReference type="SAM" id="Phobius"/>
    </source>
</evidence>
<dbReference type="Proteomes" id="UP000604475">
    <property type="component" value="Unassembled WGS sequence"/>
</dbReference>
<dbReference type="AlphaFoldDB" id="A0A937RGM0"/>
<feature type="region of interest" description="Disordered" evidence="6">
    <location>
        <begin position="1"/>
        <end position="29"/>
    </location>
</feature>
<keyword evidence="5 7" id="KW-0472">Membrane</keyword>
<feature type="domain" description="Membrane transport protein MMPL" evidence="8">
    <location>
        <begin position="24"/>
        <end position="242"/>
    </location>
</feature>
<dbReference type="PANTHER" id="PTHR33406">
    <property type="entry name" value="MEMBRANE PROTEIN MJ1562-RELATED"/>
    <property type="match status" value="1"/>
</dbReference>
<keyword evidence="10" id="KW-1185">Reference proteome</keyword>
<proteinExistence type="predicted"/>
<feature type="compositionally biased region" description="Low complexity" evidence="6">
    <location>
        <begin position="19"/>
        <end position="29"/>
    </location>
</feature>
<feature type="transmembrane region" description="Helical" evidence="7">
    <location>
        <begin position="66"/>
        <end position="85"/>
    </location>
</feature>
<protein>
    <submittedName>
        <fullName evidence="9">MMPL family transporter</fullName>
    </submittedName>
</protein>
<feature type="transmembrane region" description="Helical" evidence="7">
    <location>
        <begin position="175"/>
        <end position="197"/>
    </location>
</feature>
<evidence type="ECO:0000256" key="2">
    <source>
        <dbReference type="ARBA" id="ARBA00022475"/>
    </source>
</evidence>
<keyword evidence="2" id="KW-1003">Cell membrane</keyword>
<dbReference type="RefSeq" id="WP_203031802.1">
    <property type="nucleotide sequence ID" value="NZ_JAEACQ010000242.1"/>
</dbReference>
<evidence type="ECO:0000259" key="8">
    <source>
        <dbReference type="Pfam" id="PF03176"/>
    </source>
</evidence>
<evidence type="ECO:0000313" key="9">
    <source>
        <dbReference type="EMBL" id="MBL7630035.1"/>
    </source>
</evidence>
<name>A0A937RGM0_9ACTN</name>
<sequence length="274" mass="29127">RGGGPQPRVSPGGDTIVLPARPTTAPADPATSRTLARVRALVPDNVAVSGLTAMTDDLTVQLTRTLPIFIGAILVASFLLLMLVFRSVVVPLKAVLTNALSIGAVYGIVVAVFQWGWLGSLFGLDRTYLIASPLPTIFFAVLFGLSIDYEVFLLSRIREEYDAIGDSTEAVARGLAGTGRVITSAALIMTVVFLSFVTNPSPLVKMMGLGLAAAIVLDATIARMVLVPATMALLGRANWWLPRWLDRHLPRVRAGGTELPGEREAALAAVPERC</sequence>
<evidence type="ECO:0000256" key="6">
    <source>
        <dbReference type="SAM" id="MobiDB-lite"/>
    </source>
</evidence>
<dbReference type="Gene3D" id="1.20.1640.10">
    <property type="entry name" value="Multidrug efflux transporter AcrB transmembrane domain"/>
    <property type="match status" value="1"/>
</dbReference>
<feature type="transmembrane region" description="Helical" evidence="7">
    <location>
        <begin position="209"/>
        <end position="234"/>
    </location>
</feature>
<comment type="caution">
    <text evidence="9">The sequence shown here is derived from an EMBL/GenBank/DDBJ whole genome shotgun (WGS) entry which is preliminary data.</text>
</comment>
<dbReference type="GO" id="GO:0005886">
    <property type="term" value="C:plasma membrane"/>
    <property type="evidence" value="ECO:0007669"/>
    <property type="project" value="UniProtKB-SubCell"/>
</dbReference>
<evidence type="ECO:0000256" key="4">
    <source>
        <dbReference type="ARBA" id="ARBA00022989"/>
    </source>
</evidence>
<evidence type="ECO:0000313" key="10">
    <source>
        <dbReference type="Proteomes" id="UP000604475"/>
    </source>
</evidence>
<feature type="non-terminal residue" evidence="9">
    <location>
        <position position="1"/>
    </location>
</feature>
<accession>A0A937RGM0</accession>
<dbReference type="PANTHER" id="PTHR33406:SF13">
    <property type="entry name" value="MEMBRANE PROTEIN YDFJ"/>
    <property type="match status" value="1"/>
</dbReference>
<dbReference type="EMBL" id="JAEACQ010000242">
    <property type="protein sequence ID" value="MBL7630035.1"/>
    <property type="molecule type" value="Genomic_DNA"/>
</dbReference>
<keyword evidence="4 7" id="KW-1133">Transmembrane helix</keyword>
<evidence type="ECO:0000256" key="3">
    <source>
        <dbReference type="ARBA" id="ARBA00022692"/>
    </source>
</evidence>
<evidence type="ECO:0000256" key="5">
    <source>
        <dbReference type="ARBA" id="ARBA00023136"/>
    </source>
</evidence>
<dbReference type="Pfam" id="PF03176">
    <property type="entry name" value="MMPL"/>
    <property type="match status" value="1"/>
</dbReference>
<gene>
    <name evidence="9" type="ORF">I7412_23270</name>
</gene>
<reference evidence="9" key="1">
    <citation type="submission" date="2020-12" db="EMBL/GenBank/DDBJ databases">
        <title>Genomic characterization of non-nitrogen-fixing Frankia strains.</title>
        <authorList>
            <person name="Carlos-Shanley C."/>
            <person name="Guerra T."/>
            <person name="Hahn D."/>
        </authorList>
    </citation>
    <scope>NUCLEOTIDE SEQUENCE</scope>
    <source>
        <strain evidence="9">CN6</strain>
    </source>
</reference>
<dbReference type="InterPro" id="IPR050545">
    <property type="entry name" value="Mycobact_MmpL"/>
</dbReference>
<feature type="transmembrane region" description="Helical" evidence="7">
    <location>
        <begin position="97"/>
        <end position="117"/>
    </location>
</feature>
<evidence type="ECO:0000256" key="1">
    <source>
        <dbReference type="ARBA" id="ARBA00004651"/>
    </source>
</evidence>
<organism evidence="9 10">
    <name type="scientific">Frankia nepalensis</name>
    <dbReference type="NCBI Taxonomy" id="1836974"/>
    <lineage>
        <taxon>Bacteria</taxon>
        <taxon>Bacillati</taxon>
        <taxon>Actinomycetota</taxon>
        <taxon>Actinomycetes</taxon>
        <taxon>Frankiales</taxon>
        <taxon>Frankiaceae</taxon>
        <taxon>Frankia</taxon>
    </lineage>
</organism>
<keyword evidence="3 7" id="KW-0812">Transmembrane</keyword>
<dbReference type="InterPro" id="IPR004869">
    <property type="entry name" value="MMPL_dom"/>
</dbReference>
<comment type="subcellular location">
    <subcellularLocation>
        <location evidence="1">Cell membrane</location>
        <topology evidence="1">Multi-pass membrane protein</topology>
    </subcellularLocation>
</comment>
<dbReference type="SUPFAM" id="SSF82866">
    <property type="entry name" value="Multidrug efflux transporter AcrB transmembrane domain"/>
    <property type="match status" value="1"/>
</dbReference>
<feature type="transmembrane region" description="Helical" evidence="7">
    <location>
        <begin position="137"/>
        <end position="154"/>
    </location>
</feature>